<evidence type="ECO:0000256" key="3">
    <source>
        <dbReference type="ARBA" id="ARBA00022741"/>
    </source>
</evidence>
<organism evidence="6 7">
    <name type="scientific">Amylocarpus encephaloides</name>
    <dbReference type="NCBI Taxonomy" id="45428"/>
    <lineage>
        <taxon>Eukaryota</taxon>
        <taxon>Fungi</taxon>
        <taxon>Dikarya</taxon>
        <taxon>Ascomycota</taxon>
        <taxon>Pezizomycotina</taxon>
        <taxon>Leotiomycetes</taxon>
        <taxon>Helotiales</taxon>
        <taxon>Helotiales incertae sedis</taxon>
        <taxon>Amylocarpus</taxon>
    </lineage>
</organism>
<name>A0A9P8C6S8_9HELO</name>
<dbReference type="GO" id="GO:0005811">
    <property type="term" value="C:lipid droplet"/>
    <property type="evidence" value="ECO:0007669"/>
    <property type="project" value="TreeGrafter"/>
</dbReference>
<keyword evidence="2 6" id="KW-0436">Ligase</keyword>
<dbReference type="AlphaFoldDB" id="A0A9P8C6S8"/>
<dbReference type="GO" id="GO:0005524">
    <property type="term" value="F:ATP binding"/>
    <property type="evidence" value="ECO:0007669"/>
    <property type="project" value="UniProtKB-KW"/>
</dbReference>
<evidence type="ECO:0000256" key="2">
    <source>
        <dbReference type="ARBA" id="ARBA00022598"/>
    </source>
</evidence>
<sequence>MSTKTDVIEARMTKKAPFTVEVDGYSPVPGETIPRRNVLSPGKLLISPDEENISTLYDLVRHSAKKFGDNKAVASRKLIKKHHETKKIKKMINGKLEEVEKSWTYFEMSRYSFMSYKEYETLVLQIGAGLRNLGLTVGDRVHMFAATSAHWLSMAHGTMSQSMAIVTAYDTLGEEGLRTSLMATKAKAIYLEPHLIKTFINTLKDAKDIQYLIYNTDAEHEIDEADLETLRKSHDHLIVLSYEELRKTGATNPVSPIPPKREDLACIMYTSGTGGSPKGVLLTHANVVAAVAGANSTVGDYMGLGDSCLTYLPLAHIFEFVFENTCIFWGMTMGYGSIRTLSQTNCRNCKGDIEEFQPSMLVGIPAVWEQIKKGIIAKVEGGSAVAKKVFWGAYAMKRFLMAHNLPGSSILDAIVFNKIKAATGGRLRLTMNGAAHVARETQMFISLTIAPLIPGYGMTETAAMGALCSPGSWTPDSHGDLPATVEIKLVDFPDAGYHVTNKPRPQGEIWIRGPSVMGGYYQDEVQTKEALTPDGWLKTGDIGEWVENGHLKVIDRKKNLVKTLNGEYIALEKLESIYRSATIVANLCVYASTTETNPIVIIVPAEIALLKLASTLGVEGHGIEDLVYDPNIQTEVLKQVQAVGLKAGLSNLEIVVGVILSEEEWTPVNGLVTPTNKLNRRGLVEMFKDDIDQAYKNSK</sequence>
<dbReference type="SUPFAM" id="SSF56801">
    <property type="entry name" value="Acetyl-CoA synthetase-like"/>
    <property type="match status" value="1"/>
</dbReference>
<dbReference type="EMBL" id="MU251418">
    <property type="protein sequence ID" value="KAG9235979.1"/>
    <property type="molecule type" value="Genomic_DNA"/>
</dbReference>
<dbReference type="PANTHER" id="PTHR43272">
    <property type="entry name" value="LONG-CHAIN-FATTY-ACID--COA LIGASE"/>
    <property type="match status" value="1"/>
</dbReference>
<dbReference type="PANTHER" id="PTHR43272:SF83">
    <property type="entry name" value="ACYL-COA SYNTHETASE LONG-CHAIN, ISOFORM J"/>
    <property type="match status" value="1"/>
</dbReference>
<accession>A0A9P8C6S8</accession>
<dbReference type="GO" id="GO:0005886">
    <property type="term" value="C:plasma membrane"/>
    <property type="evidence" value="ECO:0007669"/>
    <property type="project" value="TreeGrafter"/>
</dbReference>
<protein>
    <submittedName>
        <fullName evidence="6">Long-chain-fatty-acid-CoA ligase-like protein</fullName>
    </submittedName>
</protein>
<keyword evidence="4" id="KW-0067">ATP-binding</keyword>
<evidence type="ECO:0000256" key="1">
    <source>
        <dbReference type="ARBA" id="ARBA00006432"/>
    </source>
</evidence>
<reference evidence="6" key="1">
    <citation type="journal article" date="2021" name="IMA Fungus">
        <title>Genomic characterization of three marine fungi, including Emericellopsis atlantica sp. nov. with signatures of a generalist lifestyle and marine biomass degradation.</title>
        <authorList>
            <person name="Hagestad O.C."/>
            <person name="Hou L."/>
            <person name="Andersen J.H."/>
            <person name="Hansen E.H."/>
            <person name="Altermark B."/>
            <person name="Li C."/>
            <person name="Kuhnert E."/>
            <person name="Cox R.J."/>
            <person name="Crous P.W."/>
            <person name="Spatafora J.W."/>
            <person name="Lail K."/>
            <person name="Amirebrahimi M."/>
            <person name="Lipzen A."/>
            <person name="Pangilinan J."/>
            <person name="Andreopoulos W."/>
            <person name="Hayes R.D."/>
            <person name="Ng V."/>
            <person name="Grigoriev I.V."/>
            <person name="Jackson S.A."/>
            <person name="Sutton T.D.S."/>
            <person name="Dobson A.D.W."/>
            <person name="Rama T."/>
        </authorList>
    </citation>
    <scope>NUCLEOTIDE SEQUENCE</scope>
    <source>
        <strain evidence="6">TRa018bII</strain>
    </source>
</reference>
<evidence type="ECO:0000313" key="6">
    <source>
        <dbReference type="EMBL" id="KAG9235979.1"/>
    </source>
</evidence>
<dbReference type="Proteomes" id="UP000824998">
    <property type="component" value="Unassembled WGS sequence"/>
</dbReference>
<feature type="domain" description="AMP-dependent synthetase/ligase" evidence="5">
    <location>
        <begin position="109"/>
        <end position="521"/>
    </location>
</feature>
<keyword evidence="3" id="KW-0547">Nucleotide-binding</keyword>
<dbReference type="GO" id="GO:0005783">
    <property type="term" value="C:endoplasmic reticulum"/>
    <property type="evidence" value="ECO:0007669"/>
    <property type="project" value="TreeGrafter"/>
</dbReference>
<evidence type="ECO:0000259" key="5">
    <source>
        <dbReference type="Pfam" id="PF00501"/>
    </source>
</evidence>
<comment type="similarity">
    <text evidence="1">Belongs to the ATP-dependent AMP-binding enzyme family.</text>
</comment>
<dbReference type="Pfam" id="PF00501">
    <property type="entry name" value="AMP-binding"/>
    <property type="match status" value="1"/>
</dbReference>
<dbReference type="Gene3D" id="3.40.50.12780">
    <property type="entry name" value="N-terminal domain of ligase-like"/>
    <property type="match status" value="1"/>
</dbReference>
<dbReference type="OrthoDB" id="1700726at2759"/>
<gene>
    <name evidence="6" type="ORF">BJ875DRAFT_503698</name>
</gene>
<dbReference type="InterPro" id="IPR042099">
    <property type="entry name" value="ANL_N_sf"/>
</dbReference>
<dbReference type="GO" id="GO:0004467">
    <property type="term" value="F:long-chain fatty acid-CoA ligase activity"/>
    <property type="evidence" value="ECO:0007669"/>
    <property type="project" value="TreeGrafter"/>
</dbReference>
<keyword evidence="7" id="KW-1185">Reference proteome</keyword>
<proteinExistence type="inferred from homology"/>
<evidence type="ECO:0000256" key="4">
    <source>
        <dbReference type="ARBA" id="ARBA00022840"/>
    </source>
</evidence>
<evidence type="ECO:0000313" key="7">
    <source>
        <dbReference type="Proteomes" id="UP000824998"/>
    </source>
</evidence>
<dbReference type="InterPro" id="IPR000873">
    <property type="entry name" value="AMP-dep_synth/lig_dom"/>
</dbReference>
<dbReference type="GO" id="GO:0035336">
    <property type="term" value="P:long-chain fatty-acyl-CoA metabolic process"/>
    <property type="evidence" value="ECO:0007669"/>
    <property type="project" value="TreeGrafter"/>
</dbReference>
<comment type="caution">
    <text evidence="6">The sequence shown here is derived from an EMBL/GenBank/DDBJ whole genome shotgun (WGS) entry which is preliminary data.</text>
</comment>